<dbReference type="Pfam" id="PF02735">
    <property type="entry name" value="Ku"/>
    <property type="match status" value="1"/>
</dbReference>
<feature type="region of interest" description="Disordered" evidence="4">
    <location>
        <begin position="259"/>
        <end position="370"/>
    </location>
</feature>
<evidence type="ECO:0000256" key="3">
    <source>
        <dbReference type="HAMAP-Rule" id="MF_01875"/>
    </source>
</evidence>
<dbReference type="InterPro" id="IPR016194">
    <property type="entry name" value="SPOC-like_C_dom_sf"/>
</dbReference>
<dbReference type="HAMAP" id="MF_01875">
    <property type="entry name" value="Prokaryotic_Ku"/>
    <property type="match status" value="1"/>
</dbReference>
<dbReference type="RefSeq" id="WP_349298147.1">
    <property type="nucleotide sequence ID" value="NZ_JBEDNQ010000004.1"/>
</dbReference>
<organism evidence="6 7">
    <name type="scientific">Pseudonocardia nematodicida</name>
    <dbReference type="NCBI Taxonomy" id="1206997"/>
    <lineage>
        <taxon>Bacteria</taxon>
        <taxon>Bacillati</taxon>
        <taxon>Actinomycetota</taxon>
        <taxon>Actinomycetes</taxon>
        <taxon>Pseudonocardiales</taxon>
        <taxon>Pseudonocardiaceae</taxon>
        <taxon>Pseudonocardia</taxon>
    </lineage>
</organism>
<feature type="compositionally biased region" description="Low complexity" evidence="4">
    <location>
        <begin position="259"/>
        <end position="298"/>
    </location>
</feature>
<evidence type="ECO:0000256" key="4">
    <source>
        <dbReference type="SAM" id="MobiDB-lite"/>
    </source>
</evidence>
<keyword evidence="3" id="KW-0227">DNA damage</keyword>
<dbReference type="InterPro" id="IPR009187">
    <property type="entry name" value="Prok_Ku"/>
</dbReference>
<evidence type="ECO:0000313" key="6">
    <source>
        <dbReference type="EMBL" id="MEQ3551076.1"/>
    </source>
</evidence>
<keyword evidence="3" id="KW-0234">DNA repair</keyword>
<dbReference type="CDD" id="cd00789">
    <property type="entry name" value="KU_like"/>
    <property type="match status" value="1"/>
</dbReference>
<comment type="function">
    <text evidence="3">With LigD forms a non-homologous end joining (NHEJ) DNA repair enzyme, which repairs dsDNA breaks with reduced fidelity. Binds linear dsDNA with 5'- and 3'- overhangs but not closed circular dsDNA nor ssDNA. Recruits and stimulates the ligase activity of LigD.</text>
</comment>
<dbReference type="Gene3D" id="2.40.290.10">
    <property type="match status" value="1"/>
</dbReference>
<comment type="caution">
    <text evidence="6">The sequence shown here is derived from an EMBL/GenBank/DDBJ whole genome shotgun (WGS) entry which is preliminary data.</text>
</comment>
<feature type="compositionally biased region" description="Basic residues" evidence="4">
    <location>
        <begin position="361"/>
        <end position="370"/>
    </location>
</feature>
<dbReference type="SUPFAM" id="SSF100939">
    <property type="entry name" value="SPOC domain-like"/>
    <property type="match status" value="1"/>
</dbReference>
<accession>A0ABV1KA90</accession>
<dbReference type="InterPro" id="IPR006164">
    <property type="entry name" value="DNA_bd_Ku70/Ku80"/>
</dbReference>
<comment type="subunit">
    <text evidence="3">Homodimer. Interacts with LigD.</text>
</comment>
<name>A0ABV1KA90_9PSEU</name>
<feature type="compositionally biased region" description="Low complexity" evidence="4">
    <location>
        <begin position="348"/>
        <end position="360"/>
    </location>
</feature>
<dbReference type="NCBIfam" id="TIGR02772">
    <property type="entry name" value="Ku_bact"/>
    <property type="match status" value="1"/>
</dbReference>
<proteinExistence type="inferred from homology"/>
<feature type="region of interest" description="Disordered" evidence="4">
    <location>
        <begin position="223"/>
        <end position="242"/>
    </location>
</feature>
<dbReference type="Proteomes" id="UP001494902">
    <property type="component" value="Unassembled WGS sequence"/>
</dbReference>
<evidence type="ECO:0000256" key="2">
    <source>
        <dbReference type="ARBA" id="ARBA00023172"/>
    </source>
</evidence>
<evidence type="ECO:0000313" key="7">
    <source>
        <dbReference type="Proteomes" id="UP001494902"/>
    </source>
</evidence>
<dbReference type="SMART" id="SM00559">
    <property type="entry name" value="Ku78"/>
    <property type="match status" value="1"/>
</dbReference>
<dbReference type="PANTHER" id="PTHR41251:SF1">
    <property type="entry name" value="NON-HOMOLOGOUS END JOINING PROTEIN KU"/>
    <property type="match status" value="1"/>
</dbReference>
<keyword evidence="2 3" id="KW-0233">DNA recombination</keyword>
<protein>
    <recommendedName>
        <fullName evidence="3">Non-homologous end joining protein Ku</fullName>
    </recommendedName>
</protein>
<dbReference type="PANTHER" id="PTHR41251">
    <property type="entry name" value="NON-HOMOLOGOUS END JOINING PROTEIN KU"/>
    <property type="match status" value="1"/>
</dbReference>
<feature type="compositionally biased region" description="Low complexity" evidence="4">
    <location>
        <begin position="308"/>
        <end position="328"/>
    </location>
</feature>
<comment type="similarity">
    <text evidence="3">Belongs to the prokaryotic Ku family.</text>
</comment>
<keyword evidence="7" id="KW-1185">Reference proteome</keyword>
<dbReference type="EMBL" id="JBEDNQ010000004">
    <property type="protein sequence ID" value="MEQ3551076.1"/>
    <property type="molecule type" value="Genomic_DNA"/>
</dbReference>
<sequence length="370" mass="38980">MRAIWSGAVSFGLVSVPIKVYSATTNHDVRFHQVHSADGGRIRYKRTCEVCGEEVAYADIAKGFDTPDGELITLDENDLASLPVSTGHEIDVIEFVPNEQIDPMLFDKSYYLEPETKAAKPYALLREALNETDRTAVVKVALRQRETLALLRVRGKAIVLQTLIWQDEIREPDFDILSGDVDLKPQELKMASSLVESMGADFDPGEFHDEYRDAMVDLIEAKRSDGDARPAPAAEKSEDGADSMSDLLAALEASVDAARSSSGSSSSGSSSKSASGSTDTSDSGSTSASRSRSKAASGSGSGSGTKSGSGSRSGSASRSGTASKSGSSSGSGGRSRTRKSSSEESEDTGTAATGTEGTSTTRRRSSRKSA</sequence>
<evidence type="ECO:0000256" key="1">
    <source>
        <dbReference type="ARBA" id="ARBA00023125"/>
    </source>
</evidence>
<keyword evidence="1 3" id="KW-0238">DNA-binding</keyword>
<gene>
    <name evidence="3" type="primary">ku</name>
    <name evidence="6" type="ORF">WIS52_11395</name>
</gene>
<reference evidence="6 7" key="1">
    <citation type="submission" date="2024-03" db="EMBL/GenBank/DDBJ databases">
        <title>Draft genome sequence of Pseudonocardia nematodicida JCM 31783.</title>
        <authorList>
            <person name="Butdee W."/>
            <person name="Duangmal K."/>
        </authorList>
    </citation>
    <scope>NUCLEOTIDE SEQUENCE [LARGE SCALE GENOMIC DNA]</scope>
    <source>
        <strain evidence="6 7">JCM 31783</strain>
    </source>
</reference>
<evidence type="ECO:0000259" key="5">
    <source>
        <dbReference type="SMART" id="SM00559"/>
    </source>
</evidence>
<feature type="domain" description="Ku" evidence="5">
    <location>
        <begin position="52"/>
        <end position="180"/>
    </location>
</feature>